<organism evidence="2 3">
    <name type="scientific">Clytia hemisphaerica</name>
    <dbReference type="NCBI Taxonomy" id="252671"/>
    <lineage>
        <taxon>Eukaryota</taxon>
        <taxon>Metazoa</taxon>
        <taxon>Cnidaria</taxon>
        <taxon>Hydrozoa</taxon>
        <taxon>Hydroidolina</taxon>
        <taxon>Leptothecata</taxon>
        <taxon>Obeliida</taxon>
        <taxon>Clytiidae</taxon>
        <taxon>Clytia</taxon>
    </lineage>
</organism>
<dbReference type="EnsemblMetazoa" id="CLYHEMT005313.1">
    <property type="protein sequence ID" value="CLYHEMP005313.1"/>
    <property type="gene ID" value="CLYHEMG005313"/>
</dbReference>
<dbReference type="GeneID" id="136799793"/>
<sequence>MNNGPTHLHHLQLFGLSQVGQYALQKLLSYFCMLVEPTAQSEGQALSVILTRRKNIANGFQSFKTNPSVTGTVYQDLKKGIFQNEIPIHLLDTNSLVEILRDIEDFSCSSKYESHLQCKDSVNHQKPVQCCFQCDGHKCSVCSKVNCGKNCCMTSKKCMHKCQQCNSKSFECRDIKYVCCRSCYTCLHCVIKSNGFNSQQELLEKSITLTLNKKLCEMQELRLAISIVHTFRNIAMHLTEVKCTDMDNGRFSDANAPGYCTSWQTIKDTVWFAVKVLLDFLKDKGSINDFELREHSTELLSICTASAKSDLSMYSSKFQKYLRIEGVVDISEKLRALDIKADELLDEAAKNNLATETLRTFIKNKPLKIDATFRFEDDLNFDLRCKEAKAMRQGFKKAAEQYFKTKEINTKMIGFRYTQERPSKPEALLIEFKISSNEISLQMYNDIDSEKAEELWSDIEKELVSKLPIAEIKLQRWDEGSIIIHFSLLKKDGTPWLSEEKVLIDSTLTSISNNVEQNILSTECHYNILNNDIDPAVDPKDGFEIAVSFYVNSTSKDNTDLLKDFNSESLMKICKTEIPQFKNEFKPKGISTTNQSSTQIPTGGCKKEEKYDDSILSDIEMEEVYRQWQKLLEESPTHWFTEEMQLFLITQSELSRKDSKTKIQVKSFVEWIFNAKIKHILISSMHVNALDTTDPMFKLLPSTTQTCNSFLEDLERNSSRIAFKTDRQKDFHIYMRRLARMSMAGMTISSAMRDLMRIYPQDELNIKLLFEFQVLAVKRVALHKFCYEFPEYRVKIVNNTLYMDRLPKSLLDHGILRLNDSAELAALCKLLDEIQLPLRCPLLKHSQIESFNFDLNGDAEKLLSKLTDDSKPMVELPGTFIKNGVLQINGSEETRKMIRFINITNIRVNHEDIESANVDLHYYAESSTIKTFLQAIHCSRLYLPEDMVENGILTIDWSDKIENYCDLLYSLEFDVHCTTPVKTLYLTYLTCFTRYNDRVDYLVEKLNCEIEITEHQVSYALEMMIGGYRRHLYLNLLKRSKLADIAVEIPYQIIENGKLVIKLNSQEFIQIVNDKDIQLIPITSGEAQIGHSFYMTFYGNQKSVQELVNFLEKAQIKVVDLYGKKTINVSEGYTELFRAFHVIPL</sequence>
<evidence type="ECO:0000313" key="3">
    <source>
        <dbReference type="Proteomes" id="UP000594262"/>
    </source>
</evidence>
<keyword evidence="3" id="KW-1185">Reference proteome</keyword>
<reference evidence="2" key="1">
    <citation type="submission" date="2021-01" db="UniProtKB">
        <authorList>
            <consortium name="EnsemblMetazoa"/>
        </authorList>
    </citation>
    <scope>IDENTIFICATION</scope>
</reference>
<proteinExistence type="predicted"/>
<feature type="region of interest" description="Disordered" evidence="1">
    <location>
        <begin position="586"/>
        <end position="607"/>
    </location>
</feature>
<protein>
    <submittedName>
        <fullName evidence="2">Uncharacterized protein</fullName>
    </submittedName>
</protein>
<evidence type="ECO:0000256" key="1">
    <source>
        <dbReference type="SAM" id="MobiDB-lite"/>
    </source>
</evidence>
<dbReference type="RefSeq" id="XP_066912604.1">
    <property type="nucleotide sequence ID" value="XM_067056503.1"/>
</dbReference>
<feature type="compositionally biased region" description="Polar residues" evidence="1">
    <location>
        <begin position="590"/>
        <end position="601"/>
    </location>
</feature>
<evidence type="ECO:0000313" key="2">
    <source>
        <dbReference type="EnsemblMetazoa" id="CLYHEMP005313.1"/>
    </source>
</evidence>
<name>A0A7M5U2F1_9CNID</name>
<accession>A0A7M5U2F1</accession>
<dbReference type="AlphaFoldDB" id="A0A7M5U2F1"/>
<dbReference type="Proteomes" id="UP000594262">
    <property type="component" value="Unplaced"/>
</dbReference>